<name>A0A251TN75_HELAN</name>
<dbReference type="EMBL" id="CM007899">
    <property type="protein sequence ID" value="OTG12229.1"/>
    <property type="molecule type" value="Genomic_DNA"/>
</dbReference>
<feature type="signal peptide" evidence="1">
    <location>
        <begin position="1"/>
        <end position="30"/>
    </location>
</feature>
<evidence type="ECO:0000313" key="2">
    <source>
        <dbReference type="EMBL" id="OTG12229.1"/>
    </source>
</evidence>
<dbReference type="Proteomes" id="UP000215914">
    <property type="component" value="Chromosome 10"/>
</dbReference>
<gene>
    <name evidence="2" type="ORF">HannXRQ_Chr10g0307371</name>
</gene>
<organism evidence="2 3">
    <name type="scientific">Helianthus annuus</name>
    <name type="common">Common sunflower</name>
    <dbReference type="NCBI Taxonomy" id="4232"/>
    <lineage>
        <taxon>Eukaryota</taxon>
        <taxon>Viridiplantae</taxon>
        <taxon>Streptophyta</taxon>
        <taxon>Embryophyta</taxon>
        <taxon>Tracheophyta</taxon>
        <taxon>Spermatophyta</taxon>
        <taxon>Magnoliopsida</taxon>
        <taxon>eudicotyledons</taxon>
        <taxon>Gunneridae</taxon>
        <taxon>Pentapetalae</taxon>
        <taxon>asterids</taxon>
        <taxon>campanulids</taxon>
        <taxon>Asterales</taxon>
        <taxon>Asteraceae</taxon>
        <taxon>Asteroideae</taxon>
        <taxon>Heliantheae alliance</taxon>
        <taxon>Heliantheae</taxon>
        <taxon>Helianthus</taxon>
    </lineage>
</organism>
<evidence type="ECO:0000313" key="3">
    <source>
        <dbReference type="Proteomes" id="UP000215914"/>
    </source>
</evidence>
<dbReference type="InParanoid" id="A0A251TN75"/>
<keyword evidence="3" id="KW-1185">Reference proteome</keyword>
<protein>
    <submittedName>
        <fullName evidence="2">Uncharacterized protein</fullName>
    </submittedName>
</protein>
<dbReference type="AlphaFoldDB" id="A0A251TN75"/>
<sequence length="88" mass="9850">MLILMLTGLDALMIAVPLQVIASFLDPTLSVGIPRNNTLLFVPAQRQSIEHWPTQLQRFVGLCLSCMSFRFLLLVHLLFGVTTMVSHI</sequence>
<keyword evidence="1" id="KW-0732">Signal</keyword>
<feature type="chain" id="PRO_5012197091" evidence="1">
    <location>
        <begin position="31"/>
        <end position="88"/>
    </location>
</feature>
<accession>A0A251TN75</accession>
<proteinExistence type="predicted"/>
<evidence type="ECO:0000256" key="1">
    <source>
        <dbReference type="SAM" id="SignalP"/>
    </source>
</evidence>
<reference evidence="3" key="1">
    <citation type="journal article" date="2017" name="Nature">
        <title>The sunflower genome provides insights into oil metabolism, flowering and Asterid evolution.</title>
        <authorList>
            <person name="Badouin H."/>
            <person name="Gouzy J."/>
            <person name="Grassa C.J."/>
            <person name="Murat F."/>
            <person name="Staton S.E."/>
            <person name="Cottret L."/>
            <person name="Lelandais-Briere C."/>
            <person name="Owens G.L."/>
            <person name="Carrere S."/>
            <person name="Mayjonade B."/>
            <person name="Legrand L."/>
            <person name="Gill N."/>
            <person name="Kane N.C."/>
            <person name="Bowers J.E."/>
            <person name="Hubner S."/>
            <person name="Bellec A."/>
            <person name="Berard A."/>
            <person name="Berges H."/>
            <person name="Blanchet N."/>
            <person name="Boniface M.C."/>
            <person name="Brunel D."/>
            <person name="Catrice O."/>
            <person name="Chaidir N."/>
            <person name="Claudel C."/>
            <person name="Donnadieu C."/>
            <person name="Faraut T."/>
            <person name="Fievet G."/>
            <person name="Helmstetter N."/>
            <person name="King M."/>
            <person name="Knapp S.J."/>
            <person name="Lai Z."/>
            <person name="Le Paslier M.C."/>
            <person name="Lippi Y."/>
            <person name="Lorenzon L."/>
            <person name="Mandel J.R."/>
            <person name="Marage G."/>
            <person name="Marchand G."/>
            <person name="Marquand E."/>
            <person name="Bret-Mestries E."/>
            <person name="Morien E."/>
            <person name="Nambeesan S."/>
            <person name="Nguyen T."/>
            <person name="Pegot-Espagnet P."/>
            <person name="Pouilly N."/>
            <person name="Raftis F."/>
            <person name="Sallet E."/>
            <person name="Schiex T."/>
            <person name="Thomas J."/>
            <person name="Vandecasteele C."/>
            <person name="Vares D."/>
            <person name="Vear F."/>
            <person name="Vautrin S."/>
            <person name="Crespi M."/>
            <person name="Mangin B."/>
            <person name="Burke J.M."/>
            <person name="Salse J."/>
            <person name="Munos S."/>
            <person name="Vincourt P."/>
            <person name="Rieseberg L.H."/>
            <person name="Langlade N.B."/>
        </authorList>
    </citation>
    <scope>NUCLEOTIDE SEQUENCE [LARGE SCALE GENOMIC DNA]</scope>
    <source>
        <strain evidence="3">cv. SF193</strain>
    </source>
</reference>